<comment type="caution">
    <text evidence="2">The sequence shown here is derived from an EMBL/GenBank/DDBJ whole genome shotgun (WGS) entry which is preliminary data.</text>
</comment>
<dbReference type="InterPro" id="IPR043519">
    <property type="entry name" value="NT_sf"/>
</dbReference>
<dbReference type="PANTHER" id="PTHR43449">
    <property type="entry name" value="NUCLEOTIDYLTRANSFERASE"/>
    <property type="match status" value="1"/>
</dbReference>
<reference evidence="2 3" key="1">
    <citation type="journal article" date="2016" name="Nat. Commun.">
        <title>Thousands of microbial genomes shed light on interconnected biogeochemical processes in an aquifer system.</title>
        <authorList>
            <person name="Anantharaman K."/>
            <person name="Brown C.T."/>
            <person name="Hug L.A."/>
            <person name="Sharon I."/>
            <person name="Castelle C.J."/>
            <person name="Probst A.J."/>
            <person name="Thomas B.C."/>
            <person name="Singh A."/>
            <person name="Wilkins M.J."/>
            <person name="Karaoz U."/>
            <person name="Brodie E.L."/>
            <person name="Williams K.H."/>
            <person name="Hubbard S.S."/>
            <person name="Banfield J.F."/>
        </authorList>
    </citation>
    <scope>NUCLEOTIDE SEQUENCE [LARGE SCALE GENOMIC DNA]</scope>
</reference>
<dbReference type="GO" id="GO:0016779">
    <property type="term" value="F:nucleotidyltransferase activity"/>
    <property type="evidence" value="ECO:0007669"/>
    <property type="project" value="InterPro"/>
</dbReference>
<evidence type="ECO:0000313" key="3">
    <source>
        <dbReference type="Proteomes" id="UP000176629"/>
    </source>
</evidence>
<evidence type="ECO:0000259" key="1">
    <source>
        <dbReference type="Pfam" id="PF01909"/>
    </source>
</evidence>
<dbReference type="PANTHER" id="PTHR43449:SF1">
    <property type="entry name" value="POLYMERASE BETA NUCLEOTIDYLTRANSFERASE DOMAIN-CONTAINING PROTEIN"/>
    <property type="match status" value="1"/>
</dbReference>
<dbReference type="STRING" id="1801773.A3A03_01755"/>
<dbReference type="InterPro" id="IPR002934">
    <property type="entry name" value="Polymerase_NTP_transf_dom"/>
</dbReference>
<feature type="domain" description="Polymerase nucleotidyl transferase" evidence="1">
    <location>
        <begin position="24"/>
        <end position="103"/>
    </location>
</feature>
<dbReference type="SUPFAM" id="SSF81301">
    <property type="entry name" value="Nucleotidyltransferase"/>
    <property type="match status" value="1"/>
</dbReference>
<dbReference type="Pfam" id="PF01909">
    <property type="entry name" value="NTP_transf_2"/>
    <property type="match status" value="1"/>
</dbReference>
<accession>A0A1F6XMA5</accession>
<organism evidence="2 3">
    <name type="scientific">Candidatus Nomurabacteria bacterium RIFCSPLOWO2_01_FULL_40_18</name>
    <dbReference type="NCBI Taxonomy" id="1801773"/>
    <lineage>
        <taxon>Bacteria</taxon>
        <taxon>Candidatus Nomuraibacteriota</taxon>
    </lineage>
</organism>
<name>A0A1F6XMA5_9BACT</name>
<protein>
    <recommendedName>
        <fullName evidence="1">Polymerase nucleotidyl transferase domain-containing protein</fullName>
    </recommendedName>
</protein>
<sequence>MAKKRISKKITKMVLDYTDRLSQKELVPIEKVFIFGSVAKGENTRKSDIDVCIVSPFFNNRVEAIQFLLKKRNKMEVISGLEPIGFSPKAFLESSSLIEEIKNTGVQI</sequence>
<dbReference type="Proteomes" id="UP000176629">
    <property type="component" value="Unassembled WGS sequence"/>
</dbReference>
<proteinExistence type="predicted"/>
<gene>
    <name evidence="2" type="ORF">A3A03_01755</name>
</gene>
<evidence type="ECO:0000313" key="2">
    <source>
        <dbReference type="EMBL" id="OGI95128.1"/>
    </source>
</evidence>
<dbReference type="AlphaFoldDB" id="A0A1F6XMA5"/>
<dbReference type="Gene3D" id="3.30.460.10">
    <property type="entry name" value="Beta Polymerase, domain 2"/>
    <property type="match status" value="1"/>
</dbReference>
<dbReference type="CDD" id="cd05403">
    <property type="entry name" value="NT_KNTase_like"/>
    <property type="match status" value="1"/>
</dbReference>
<dbReference type="EMBL" id="MFUX01000001">
    <property type="protein sequence ID" value="OGI95128.1"/>
    <property type="molecule type" value="Genomic_DNA"/>
</dbReference>